<organism evidence="5 6">
    <name type="scientific">Saprolegnia diclina (strain VS20)</name>
    <dbReference type="NCBI Taxonomy" id="1156394"/>
    <lineage>
        <taxon>Eukaryota</taxon>
        <taxon>Sar</taxon>
        <taxon>Stramenopiles</taxon>
        <taxon>Oomycota</taxon>
        <taxon>Saprolegniomycetes</taxon>
        <taxon>Saprolegniales</taxon>
        <taxon>Saprolegniaceae</taxon>
        <taxon>Saprolegnia</taxon>
    </lineage>
</organism>
<evidence type="ECO:0000256" key="2">
    <source>
        <dbReference type="ARBA" id="ARBA00022801"/>
    </source>
</evidence>
<dbReference type="PROSITE" id="PS00336">
    <property type="entry name" value="BETA_LACTAMASE_C"/>
    <property type="match status" value="1"/>
</dbReference>
<dbReference type="OrthoDB" id="73259at2759"/>
<protein>
    <recommendedName>
        <fullName evidence="4">Beta-lactamase-related domain-containing protein</fullName>
    </recommendedName>
</protein>
<dbReference type="GeneID" id="19946263"/>
<evidence type="ECO:0000313" key="5">
    <source>
        <dbReference type="EMBL" id="EQC37315.1"/>
    </source>
</evidence>
<dbReference type="eggNOG" id="ENOG502QQBX">
    <property type="taxonomic scope" value="Eukaryota"/>
</dbReference>
<dbReference type="AlphaFoldDB" id="T0QTG9"/>
<dbReference type="GO" id="GO:0017001">
    <property type="term" value="P:antibiotic catabolic process"/>
    <property type="evidence" value="ECO:0007669"/>
    <property type="project" value="InterPro"/>
</dbReference>
<dbReference type="RefSeq" id="XP_008609477.1">
    <property type="nucleotide sequence ID" value="XM_008611255.1"/>
</dbReference>
<dbReference type="InterPro" id="IPR050491">
    <property type="entry name" value="AmpC-like"/>
</dbReference>
<dbReference type="OMA" id="GNHEGDE"/>
<dbReference type="Proteomes" id="UP000030762">
    <property type="component" value="Unassembled WGS sequence"/>
</dbReference>
<dbReference type="Gene3D" id="3.40.710.10">
    <property type="entry name" value="DD-peptidase/beta-lactamase superfamily"/>
    <property type="match status" value="1"/>
</dbReference>
<evidence type="ECO:0000256" key="1">
    <source>
        <dbReference type="ARBA" id="ARBA00001526"/>
    </source>
</evidence>
<dbReference type="EMBL" id="JH767145">
    <property type="protein sequence ID" value="EQC37315.1"/>
    <property type="molecule type" value="Genomic_DNA"/>
</dbReference>
<sequence length="534" mass="57410">MQRLISAYATFLGIPFGPELASMVAGPSSSHEAKVTDAIAFIEAQRERFSYPGLALAVVQGNETLIARGFGTKQVGVDTDLVDGDTLFEIGSVSKTHVAVALAKLVDDGKLQWHDTVKQHLPWFTLQDKYAEEVTTIADLASHNSVFGNHEGDEPQMMGAMQSERESIERLRYMNTTRKVRPGFAYSNVGFNVLGQVIEAVSGSHWSKYLTTEIWQPWGMMSTYGSAMDAPSSRLTQGHFVCSGAVIGPYALQSSSLAKVSPNVPMLAAGSIVSSINDMAIFLQRVLAKGGSSFKSPQSLGTILSGHNLVELPNAAMVMTIFGLQASLDGDGIMVGYGIDFLGDLLFGERYAMKNGATKVCTSTTAYVPARGLGLVLLANKASIGGEAHDAVVLELMRSYVLGLFLDIPKETLNKVFEAGLAATKSVPDVPCDAHYFDKQPLPPTKGTVPSTSVLPGTYLFEVSPDYYGPVVLSLRNGQLHLTYGAIDVDLVAKSATEFVLPYDFMPPQLTLSFDVSVATKPSFELLGKRVIKV</sequence>
<dbReference type="PANTHER" id="PTHR46825:SF9">
    <property type="entry name" value="BETA-LACTAMASE-RELATED DOMAIN-CONTAINING PROTEIN"/>
    <property type="match status" value="1"/>
</dbReference>
<evidence type="ECO:0000313" key="6">
    <source>
        <dbReference type="Proteomes" id="UP000030762"/>
    </source>
</evidence>
<keyword evidence="6" id="KW-1185">Reference proteome</keyword>
<dbReference type="VEuPathDB" id="FungiDB:SDRG_05536"/>
<dbReference type="InterPro" id="IPR001586">
    <property type="entry name" value="Beta-lactam_class-C_AS"/>
</dbReference>
<dbReference type="InParanoid" id="T0QTG9"/>
<dbReference type="STRING" id="1156394.T0QTG9"/>
<proteinExistence type="predicted"/>
<evidence type="ECO:0000259" key="4">
    <source>
        <dbReference type="Pfam" id="PF00144"/>
    </source>
</evidence>
<keyword evidence="3" id="KW-0046">Antibiotic resistance</keyword>
<dbReference type="SUPFAM" id="SSF56601">
    <property type="entry name" value="beta-lactamase/transpeptidase-like"/>
    <property type="match status" value="1"/>
</dbReference>
<dbReference type="PANTHER" id="PTHR46825">
    <property type="entry name" value="D-ALANYL-D-ALANINE-CARBOXYPEPTIDASE/ENDOPEPTIDASE AMPH"/>
    <property type="match status" value="1"/>
</dbReference>
<dbReference type="Pfam" id="PF00144">
    <property type="entry name" value="Beta-lactamase"/>
    <property type="match status" value="1"/>
</dbReference>
<dbReference type="InterPro" id="IPR012338">
    <property type="entry name" value="Beta-lactam/transpept-like"/>
</dbReference>
<dbReference type="GO" id="GO:0008800">
    <property type="term" value="F:beta-lactamase activity"/>
    <property type="evidence" value="ECO:0007669"/>
    <property type="project" value="UniProtKB-EC"/>
</dbReference>
<dbReference type="GO" id="GO:0046677">
    <property type="term" value="P:response to antibiotic"/>
    <property type="evidence" value="ECO:0007669"/>
    <property type="project" value="UniProtKB-KW"/>
</dbReference>
<keyword evidence="2" id="KW-0378">Hydrolase</keyword>
<feature type="domain" description="Beta-lactamase-related" evidence="4">
    <location>
        <begin position="41"/>
        <end position="384"/>
    </location>
</feature>
<dbReference type="InterPro" id="IPR001466">
    <property type="entry name" value="Beta-lactam-related"/>
</dbReference>
<reference evidence="5 6" key="1">
    <citation type="submission" date="2012-04" db="EMBL/GenBank/DDBJ databases">
        <title>The Genome Sequence of Saprolegnia declina VS20.</title>
        <authorList>
            <consortium name="The Broad Institute Genome Sequencing Platform"/>
            <person name="Russ C."/>
            <person name="Nusbaum C."/>
            <person name="Tyler B."/>
            <person name="van West P."/>
            <person name="Dieguez-Uribeondo J."/>
            <person name="de Bruijn I."/>
            <person name="Tripathy S."/>
            <person name="Jiang R."/>
            <person name="Young S.K."/>
            <person name="Zeng Q."/>
            <person name="Gargeya S."/>
            <person name="Fitzgerald M."/>
            <person name="Haas B."/>
            <person name="Abouelleil A."/>
            <person name="Alvarado L."/>
            <person name="Arachchi H.M."/>
            <person name="Berlin A."/>
            <person name="Chapman S.B."/>
            <person name="Goldberg J."/>
            <person name="Griggs A."/>
            <person name="Gujja S."/>
            <person name="Hansen M."/>
            <person name="Howarth C."/>
            <person name="Imamovic A."/>
            <person name="Larimer J."/>
            <person name="McCowen C."/>
            <person name="Montmayeur A."/>
            <person name="Murphy C."/>
            <person name="Neiman D."/>
            <person name="Pearson M."/>
            <person name="Priest M."/>
            <person name="Roberts A."/>
            <person name="Saif S."/>
            <person name="Shea T."/>
            <person name="Sisk P."/>
            <person name="Sykes S."/>
            <person name="Wortman J."/>
            <person name="Nusbaum C."/>
            <person name="Birren B."/>
        </authorList>
    </citation>
    <scope>NUCLEOTIDE SEQUENCE [LARGE SCALE GENOMIC DNA]</scope>
    <source>
        <strain evidence="5 6">VS20</strain>
    </source>
</reference>
<accession>T0QTG9</accession>
<evidence type="ECO:0000256" key="3">
    <source>
        <dbReference type="ARBA" id="ARBA00023251"/>
    </source>
</evidence>
<comment type="catalytic activity">
    <reaction evidence="1">
        <text>a beta-lactam + H2O = a substituted beta-amino acid</text>
        <dbReference type="Rhea" id="RHEA:20401"/>
        <dbReference type="ChEBI" id="CHEBI:15377"/>
        <dbReference type="ChEBI" id="CHEBI:35627"/>
        <dbReference type="ChEBI" id="CHEBI:140347"/>
        <dbReference type="EC" id="3.5.2.6"/>
    </reaction>
</comment>
<name>T0QTG9_SAPDV</name>
<gene>
    <name evidence="5" type="ORF">SDRG_05536</name>
</gene>